<keyword evidence="3" id="KW-1185">Reference proteome</keyword>
<evidence type="ECO:0008006" key="4">
    <source>
        <dbReference type="Google" id="ProtNLM"/>
    </source>
</evidence>
<evidence type="ECO:0000256" key="1">
    <source>
        <dbReference type="SAM" id="SignalP"/>
    </source>
</evidence>
<keyword evidence="1" id="KW-0732">Signal</keyword>
<organism evidence="2 3">
    <name type="scientific">Ceratodon purpureus</name>
    <name type="common">Fire moss</name>
    <name type="synonym">Dicranum purpureum</name>
    <dbReference type="NCBI Taxonomy" id="3225"/>
    <lineage>
        <taxon>Eukaryota</taxon>
        <taxon>Viridiplantae</taxon>
        <taxon>Streptophyta</taxon>
        <taxon>Embryophyta</taxon>
        <taxon>Bryophyta</taxon>
        <taxon>Bryophytina</taxon>
        <taxon>Bryopsida</taxon>
        <taxon>Dicranidae</taxon>
        <taxon>Pseudoditrichales</taxon>
        <taxon>Ditrichaceae</taxon>
        <taxon>Ceratodon</taxon>
    </lineage>
</organism>
<gene>
    <name evidence="2" type="ORF">KC19_1G221300</name>
</gene>
<dbReference type="AlphaFoldDB" id="A0A8T0J9X6"/>
<accession>A0A8T0J9X6</accession>
<reference evidence="2" key="1">
    <citation type="submission" date="2020-06" db="EMBL/GenBank/DDBJ databases">
        <title>WGS assembly of Ceratodon purpureus strain R40.</title>
        <authorList>
            <person name="Carey S.B."/>
            <person name="Jenkins J."/>
            <person name="Shu S."/>
            <person name="Lovell J.T."/>
            <person name="Sreedasyam A."/>
            <person name="Maumus F."/>
            <person name="Tiley G.P."/>
            <person name="Fernandez-Pozo N."/>
            <person name="Barry K."/>
            <person name="Chen C."/>
            <person name="Wang M."/>
            <person name="Lipzen A."/>
            <person name="Daum C."/>
            <person name="Saski C.A."/>
            <person name="Payton A.C."/>
            <person name="Mcbreen J.C."/>
            <person name="Conrad R.E."/>
            <person name="Kollar L.M."/>
            <person name="Olsson S."/>
            <person name="Huttunen S."/>
            <person name="Landis J.B."/>
            <person name="Wickett N.J."/>
            <person name="Johnson M.G."/>
            <person name="Rensing S.A."/>
            <person name="Grimwood J."/>
            <person name="Schmutz J."/>
            <person name="Mcdaniel S.F."/>
        </authorList>
    </citation>
    <scope>NUCLEOTIDE SEQUENCE</scope>
    <source>
        <strain evidence="2">R40</strain>
    </source>
</reference>
<comment type="caution">
    <text evidence="2">The sequence shown here is derived from an EMBL/GenBank/DDBJ whole genome shotgun (WGS) entry which is preliminary data.</text>
</comment>
<feature type="signal peptide" evidence="1">
    <location>
        <begin position="1"/>
        <end position="21"/>
    </location>
</feature>
<feature type="chain" id="PRO_5035872158" description="Secreted protein" evidence="1">
    <location>
        <begin position="22"/>
        <end position="78"/>
    </location>
</feature>
<proteinExistence type="predicted"/>
<evidence type="ECO:0000313" key="3">
    <source>
        <dbReference type="Proteomes" id="UP000822688"/>
    </source>
</evidence>
<name>A0A8T0J9X6_CERPU</name>
<protein>
    <recommendedName>
        <fullName evidence="4">Secreted protein</fullName>
    </recommendedName>
</protein>
<dbReference type="EMBL" id="CM026421">
    <property type="protein sequence ID" value="KAG0592056.1"/>
    <property type="molecule type" value="Genomic_DNA"/>
</dbReference>
<dbReference type="Proteomes" id="UP000822688">
    <property type="component" value="Chromosome 1"/>
</dbReference>
<sequence length="78" mass="9247">MRMGFAWVWFFSSWVTQYCLRWFPAVNKFTANGVLHVIFSGGLLHVDNTEDLFIRIVWSLWSELWPQFSDCSYSGMTE</sequence>
<evidence type="ECO:0000313" key="2">
    <source>
        <dbReference type="EMBL" id="KAG0592056.1"/>
    </source>
</evidence>